<feature type="non-terminal residue" evidence="2">
    <location>
        <position position="1"/>
    </location>
</feature>
<reference evidence="2" key="1">
    <citation type="submission" date="2020-02" db="EMBL/GenBank/DDBJ databases">
        <authorList>
            <person name="Meier V. D."/>
        </authorList>
    </citation>
    <scope>NUCLEOTIDE SEQUENCE</scope>
    <source>
        <strain evidence="2">AVDCRST_MAG13</strain>
    </source>
</reference>
<organism evidence="2">
    <name type="scientific">uncultured Solirubrobacteraceae bacterium</name>
    <dbReference type="NCBI Taxonomy" id="1162706"/>
    <lineage>
        <taxon>Bacteria</taxon>
        <taxon>Bacillati</taxon>
        <taxon>Actinomycetota</taxon>
        <taxon>Thermoleophilia</taxon>
        <taxon>Solirubrobacterales</taxon>
        <taxon>Solirubrobacteraceae</taxon>
        <taxon>environmental samples</taxon>
    </lineage>
</organism>
<sequence>ATSGVRPRGRHAERHDGRPDLHGGVLAHRPRGRRAAVVGRAVRV</sequence>
<dbReference type="EMBL" id="CADCVO010000023">
    <property type="protein sequence ID" value="CAA9467114.1"/>
    <property type="molecule type" value="Genomic_DNA"/>
</dbReference>
<gene>
    <name evidence="2" type="ORF">AVDCRST_MAG13-139</name>
</gene>
<proteinExistence type="predicted"/>
<name>A0A6J4R8I5_9ACTN</name>
<accession>A0A6J4R8I5</accession>
<feature type="region of interest" description="Disordered" evidence="1">
    <location>
        <begin position="1"/>
        <end position="44"/>
    </location>
</feature>
<protein>
    <submittedName>
        <fullName evidence="2">Uncharacterized protein</fullName>
    </submittedName>
</protein>
<dbReference type="AlphaFoldDB" id="A0A6J4R8I5"/>
<evidence type="ECO:0000313" key="2">
    <source>
        <dbReference type="EMBL" id="CAA9467114.1"/>
    </source>
</evidence>
<evidence type="ECO:0000256" key="1">
    <source>
        <dbReference type="SAM" id="MobiDB-lite"/>
    </source>
</evidence>
<feature type="compositionally biased region" description="Low complexity" evidence="1">
    <location>
        <begin position="35"/>
        <end position="44"/>
    </location>
</feature>
<feature type="non-terminal residue" evidence="2">
    <location>
        <position position="44"/>
    </location>
</feature>